<evidence type="ECO:0000313" key="3">
    <source>
        <dbReference type="Proteomes" id="UP000051952"/>
    </source>
</evidence>
<dbReference type="Proteomes" id="UP000051952">
    <property type="component" value="Unassembled WGS sequence"/>
</dbReference>
<keyword evidence="1" id="KW-0472">Membrane</keyword>
<dbReference type="OrthoDB" id="255809at2759"/>
<reference evidence="3" key="1">
    <citation type="submission" date="2015-09" db="EMBL/GenBank/DDBJ databases">
        <authorList>
            <consortium name="Pathogen Informatics"/>
        </authorList>
    </citation>
    <scope>NUCLEOTIDE SEQUENCE [LARGE SCALE GENOMIC DNA]</scope>
    <source>
        <strain evidence="3">Lake Konstanz</strain>
    </source>
</reference>
<feature type="transmembrane region" description="Helical" evidence="1">
    <location>
        <begin position="102"/>
        <end position="121"/>
    </location>
</feature>
<gene>
    <name evidence="2" type="ORF">BSAL_59290</name>
</gene>
<evidence type="ECO:0000256" key="1">
    <source>
        <dbReference type="SAM" id="Phobius"/>
    </source>
</evidence>
<proteinExistence type="predicted"/>
<keyword evidence="3" id="KW-1185">Reference proteome</keyword>
<name>A0A0S4IVH5_BODSA</name>
<dbReference type="AlphaFoldDB" id="A0A0S4IVH5"/>
<keyword evidence="1 2" id="KW-0812">Transmembrane</keyword>
<evidence type="ECO:0000313" key="2">
    <source>
        <dbReference type="EMBL" id="CUF11912.1"/>
    </source>
</evidence>
<dbReference type="EMBL" id="CYKH01000242">
    <property type="protein sequence ID" value="CUF11912.1"/>
    <property type="molecule type" value="Genomic_DNA"/>
</dbReference>
<protein>
    <submittedName>
        <fullName evidence="2">Transmembrane protein, putative</fullName>
    </submittedName>
</protein>
<accession>A0A0S4IVH5</accession>
<dbReference type="VEuPathDB" id="TriTrypDB:BSAL_59290"/>
<sequence length="242" mass="27912">MARASNKMSGGMARYNVIDHGHYLKPVSQNPYIGTVHDGMSTGYGQGFASKAMPFLYRFRHNLLPQGMATGFFSRNPSGKHVHWLEVSTIEKMRVRAVSEDAFPPMFVTMIVIAFTTYHLFRIAAYHPDITMYNLGVFTSKPWIQQMRFTKKHPLDKPVFKFVQRVPSEYFQMEDPITIMYKNQWTANDPWLEFVKSKGLEDQLYVKGFQTKGWGTGGAGNILPRDDVPYDDKMAHHTHYMK</sequence>
<dbReference type="OMA" id="LWTTKPW"/>
<keyword evidence="1" id="KW-1133">Transmembrane helix</keyword>
<organism evidence="2 3">
    <name type="scientific">Bodo saltans</name>
    <name type="common">Flagellated protozoan</name>
    <dbReference type="NCBI Taxonomy" id="75058"/>
    <lineage>
        <taxon>Eukaryota</taxon>
        <taxon>Discoba</taxon>
        <taxon>Euglenozoa</taxon>
        <taxon>Kinetoplastea</taxon>
        <taxon>Metakinetoplastina</taxon>
        <taxon>Eubodonida</taxon>
        <taxon>Bodonidae</taxon>
        <taxon>Bodo</taxon>
    </lineage>
</organism>